<organism evidence="1 2">
    <name type="scientific">Diphasiastrum complanatum</name>
    <name type="common">Issler's clubmoss</name>
    <name type="synonym">Lycopodium complanatum</name>
    <dbReference type="NCBI Taxonomy" id="34168"/>
    <lineage>
        <taxon>Eukaryota</taxon>
        <taxon>Viridiplantae</taxon>
        <taxon>Streptophyta</taxon>
        <taxon>Embryophyta</taxon>
        <taxon>Tracheophyta</taxon>
        <taxon>Lycopodiopsida</taxon>
        <taxon>Lycopodiales</taxon>
        <taxon>Lycopodiaceae</taxon>
        <taxon>Lycopodioideae</taxon>
        <taxon>Diphasiastrum</taxon>
    </lineage>
</organism>
<evidence type="ECO:0000313" key="2">
    <source>
        <dbReference type="Proteomes" id="UP001162992"/>
    </source>
</evidence>
<name>A0ACC2A9L6_DIPCM</name>
<reference evidence="2" key="1">
    <citation type="journal article" date="2024" name="Proc. Natl. Acad. Sci. U.S.A.">
        <title>Extraordinary preservation of gene collinearity over three hundred million years revealed in homosporous lycophytes.</title>
        <authorList>
            <person name="Li C."/>
            <person name="Wickell D."/>
            <person name="Kuo L.Y."/>
            <person name="Chen X."/>
            <person name="Nie B."/>
            <person name="Liao X."/>
            <person name="Peng D."/>
            <person name="Ji J."/>
            <person name="Jenkins J."/>
            <person name="Williams M."/>
            <person name="Shu S."/>
            <person name="Plott C."/>
            <person name="Barry K."/>
            <person name="Rajasekar S."/>
            <person name="Grimwood J."/>
            <person name="Han X."/>
            <person name="Sun S."/>
            <person name="Hou Z."/>
            <person name="He W."/>
            <person name="Dai G."/>
            <person name="Sun C."/>
            <person name="Schmutz J."/>
            <person name="Leebens-Mack J.H."/>
            <person name="Li F.W."/>
            <person name="Wang L."/>
        </authorList>
    </citation>
    <scope>NUCLEOTIDE SEQUENCE [LARGE SCALE GENOMIC DNA]</scope>
    <source>
        <strain evidence="2">cv. PW_Plant_1</strain>
    </source>
</reference>
<proteinExistence type="predicted"/>
<gene>
    <name evidence="1" type="ORF">O6H91_23G036500</name>
</gene>
<dbReference type="Proteomes" id="UP001162992">
    <property type="component" value="Chromosome 23"/>
</dbReference>
<sequence length="272" mass="28964">MEAPLCFCCRVFQAILHVGLYCYIFPTVKGKTIIVGGSVGWTNFNISNFGPPKYAAWASSQTIFPGDIIVFSFLSNFHNVNLFSSKSAFNICDFTESTVLDDGATGTFLWEAPNQPGNYYFACSKEVEGQGTHCDGGQKLKLAVLQSVISPAASQDLASVAPASAPSASDSGQTGSLSGSPEGSHSPESFKPGPRLSPTNAFPRAPRIPAAPTTLVSRPADRSVPDIFSTAPRAPAPESENGFSELSRGEHSSSRLAFIVLMGCVCIIFWRH</sequence>
<evidence type="ECO:0000313" key="1">
    <source>
        <dbReference type="EMBL" id="KAJ7514279.1"/>
    </source>
</evidence>
<accession>A0ACC2A9L6</accession>
<keyword evidence="2" id="KW-1185">Reference proteome</keyword>
<dbReference type="EMBL" id="CM055114">
    <property type="protein sequence ID" value="KAJ7514279.1"/>
    <property type="molecule type" value="Genomic_DNA"/>
</dbReference>
<comment type="caution">
    <text evidence="1">The sequence shown here is derived from an EMBL/GenBank/DDBJ whole genome shotgun (WGS) entry which is preliminary data.</text>
</comment>
<protein>
    <submittedName>
        <fullName evidence="1">Uncharacterized protein</fullName>
    </submittedName>
</protein>